<dbReference type="GeneID" id="54415657"/>
<gene>
    <name evidence="2 4" type="ORF">P152DRAFT_301661</name>
</gene>
<name>A0A6G1G7M6_9PEZI</name>
<organism evidence="2">
    <name type="scientific">Eremomyces bilateralis CBS 781.70</name>
    <dbReference type="NCBI Taxonomy" id="1392243"/>
    <lineage>
        <taxon>Eukaryota</taxon>
        <taxon>Fungi</taxon>
        <taxon>Dikarya</taxon>
        <taxon>Ascomycota</taxon>
        <taxon>Pezizomycotina</taxon>
        <taxon>Dothideomycetes</taxon>
        <taxon>Dothideomycetes incertae sedis</taxon>
        <taxon>Eremomycetales</taxon>
        <taxon>Eremomycetaceae</taxon>
        <taxon>Eremomyces</taxon>
    </lineage>
</organism>
<dbReference type="Proteomes" id="UP000504638">
    <property type="component" value="Unplaced"/>
</dbReference>
<feature type="region of interest" description="Disordered" evidence="1">
    <location>
        <begin position="176"/>
        <end position="240"/>
    </location>
</feature>
<feature type="compositionally biased region" description="Basic and acidic residues" evidence="1">
    <location>
        <begin position="22"/>
        <end position="40"/>
    </location>
</feature>
<feature type="compositionally biased region" description="Basic residues" evidence="1">
    <location>
        <begin position="324"/>
        <end position="335"/>
    </location>
</feature>
<dbReference type="EMBL" id="ML975154">
    <property type="protein sequence ID" value="KAF1814012.1"/>
    <property type="molecule type" value="Genomic_DNA"/>
</dbReference>
<reference evidence="4" key="3">
    <citation type="submission" date="2025-04" db="UniProtKB">
        <authorList>
            <consortium name="RefSeq"/>
        </authorList>
    </citation>
    <scope>IDENTIFICATION</scope>
    <source>
        <strain evidence="4">CBS 781.70</strain>
    </source>
</reference>
<dbReference type="RefSeq" id="XP_033535643.1">
    <property type="nucleotide sequence ID" value="XM_033675087.1"/>
</dbReference>
<feature type="compositionally biased region" description="Polar residues" evidence="1">
    <location>
        <begin position="214"/>
        <end position="230"/>
    </location>
</feature>
<sequence length="628" mass="70413">MASTAPPRRFKVEPIETTRSTRKGERENETGETQEGKQDSAEPAVVKIPRRYAPVPIETTVVHRRAAKDRDTDVETKTDLKEGSESSTTTNQQTEAGSIANPRPRRNFAPQLLETAVRSRRVGKTSPSRHVSGDIDDTDRDCFSHLVLRRSELASRTPSPLGISQAELQEARRIGSPLLSRSRQSSVGSARSHSYQVPHLDTIESSESEESISRRGSLSNTPPTPASSRNSYKHATRIRESADETTSAYFLRVAAKTAERQLREQAMAAFPNDDRHEPVAHFINRDLDTAYPSRHPTHDSTKRYKYRRESSEANWQIRGFRKRSSWRDRKRHAERRQKASGDSSNNDSWRHPMSGLSDGGMQRDTDLEQMRNKARPPMLGGDIVFPRCPSPNQARFDVTQSSYVIRQSMCYLSEQAKEPDREGLWRNKSEANLISSSRESSSIWTGRKSPSNNPKSPSTSGLWGGSCTSKDALTVPRGPTGMITPKVIDEDELIHADHPLSNHHQLPPSPPSSYPGPTSLDEKLSRAALIDAEFHPEFVTQVYNYLSLGYPAVARAFDPELSKITHIPIAELRQDDHLASSKGYFRLGEDFCADGVPITREACIRWRALRLYAGELGVVNSRRRISLS</sequence>
<feature type="compositionally biased region" description="Low complexity" evidence="1">
    <location>
        <begin position="85"/>
        <end position="95"/>
    </location>
</feature>
<feature type="region of interest" description="Disordered" evidence="1">
    <location>
        <begin position="1"/>
        <end position="138"/>
    </location>
</feature>
<proteinExistence type="predicted"/>
<keyword evidence="3" id="KW-1185">Reference proteome</keyword>
<dbReference type="AlphaFoldDB" id="A0A6G1G7M6"/>
<reference evidence="2 4" key="1">
    <citation type="submission" date="2020-01" db="EMBL/GenBank/DDBJ databases">
        <authorList>
            <consortium name="DOE Joint Genome Institute"/>
            <person name="Haridas S."/>
            <person name="Albert R."/>
            <person name="Binder M."/>
            <person name="Bloem J."/>
            <person name="Labutti K."/>
            <person name="Salamov A."/>
            <person name="Andreopoulos B."/>
            <person name="Baker S.E."/>
            <person name="Barry K."/>
            <person name="Bills G."/>
            <person name="Bluhm B.H."/>
            <person name="Cannon C."/>
            <person name="Castanera R."/>
            <person name="Culley D.E."/>
            <person name="Daum C."/>
            <person name="Ezra D."/>
            <person name="Gonzalez J.B."/>
            <person name="Henrissat B."/>
            <person name="Kuo A."/>
            <person name="Liang C."/>
            <person name="Lipzen A."/>
            <person name="Lutzoni F."/>
            <person name="Magnuson J."/>
            <person name="Mondo S."/>
            <person name="Nolan M."/>
            <person name="Ohm R."/>
            <person name="Pangilinan J."/>
            <person name="Park H.-J."/>
            <person name="Ramirez L."/>
            <person name="Alfaro M."/>
            <person name="Sun H."/>
            <person name="Tritt A."/>
            <person name="Yoshinaga Y."/>
            <person name="Zwiers L.-H."/>
            <person name="Turgeon B.G."/>
            <person name="Goodwin S.B."/>
            <person name="Spatafora J.W."/>
            <person name="Crous P.W."/>
            <person name="Grigoriev I.V."/>
        </authorList>
    </citation>
    <scope>NUCLEOTIDE SEQUENCE</scope>
    <source>
        <strain evidence="2 4">CBS 781.70</strain>
    </source>
</reference>
<feature type="region of interest" description="Disordered" evidence="1">
    <location>
        <begin position="284"/>
        <end position="308"/>
    </location>
</feature>
<feature type="compositionally biased region" description="Basic and acidic residues" evidence="1">
    <location>
        <begin position="296"/>
        <end position="308"/>
    </location>
</feature>
<feature type="region of interest" description="Disordered" evidence="1">
    <location>
        <begin position="324"/>
        <end position="363"/>
    </location>
</feature>
<feature type="region of interest" description="Disordered" evidence="1">
    <location>
        <begin position="435"/>
        <end position="480"/>
    </location>
</feature>
<feature type="region of interest" description="Disordered" evidence="1">
    <location>
        <begin position="499"/>
        <end position="520"/>
    </location>
</feature>
<evidence type="ECO:0000313" key="4">
    <source>
        <dbReference type="RefSeq" id="XP_033535643.1"/>
    </source>
</evidence>
<feature type="compositionally biased region" description="Low complexity" evidence="1">
    <location>
        <begin position="435"/>
        <end position="458"/>
    </location>
</feature>
<dbReference type="OrthoDB" id="4716584at2759"/>
<reference evidence="4" key="2">
    <citation type="submission" date="2020-04" db="EMBL/GenBank/DDBJ databases">
        <authorList>
            <consortium name="NCBI Genome Project"/>
        </authorList>
    </citation>
    <scope>NUCLEOTIDE SEQUENCE</scope>
    <source>
        <strain evidence="4">CBS 781.70</strain>
    </source>
</reference>
<evidence type="ECO:0000256" key="1">
    <source>
        <dbReference type="SAM" id="MobiDB-lite"/>
    </source>
</evidence>
<feature type="compositionally biased region" description="Basic and acidic residues" evidence="1">
    <location>
        <begin position="68"/>
        <end position="84"/>
    </location>
</feature>
<evidence type="ECO:0000313" key="3">
    <source>
        <dbReference type="Proteomes" id="UP000504638"/>
    </source>
</evidence>
<feature type="compositionally biased region" description="Polar residues" evidence="1">
    <location>
        <begin position="179"/>
        <end position="195"/>
    </location>
</feature>
<accession>A0A6G1G7M6</accession>
<protein>
    <submittedName>
        <fullName evidence="2 4">Uncharacterized protein</fullName>
    </submittedName>
</protein>
<evidence type="ECO:0000313" key="2">
    <source>
        <dbReference type="EMBL" id="KAF1814012.1"/>
    </source>
</evidence>